<evidence type="ECO:0008006" key="3">
    <source>
        <dbReference type="Google" id="ProtNLM"/>
    </source>
</evidence>
<dbReference type="RefSeq" id="WP_264881925.1">
    <property type="nucleotide sequence ID" value="NZ_JAPDOB010000001.1"/>
</dbReference>
<sequence length="155" mass="16448">MQIVDYDLPGCNIRTSPDIKRRSMVVRAAARRRVRVVSITLQDQVYFGTYWQVLDGAGASLVLGGGFHVAGLERTSERDFFAGIVTRTDAAGRVTDVILAFAGAQGIDAVQGESILAGIPLDEAARATSIYDAILANPAYADARIHVMGHSLGGG</sequence>
<proteinExistence type="predicted"/>
<dbReference type="Proteomes" id="UP001526246">
    <property type="component" value="Unassembled WGS sequence"/>
</dbReference>
<name>A0ABT3JEV8_9SPHN</name>
<keyword evidence="2" id="KW-1185">Reference proteome</keyword>
<gene>
    <name evidence="1" type="ORF">OMW55_07315</name>
</gene>
<dbReference type="EMBL" id="JAPDOB010000001">
    <property type="protein sequence ID" value="MCW3797610.1"/>
    <property type="molecule type" value="Genomic_DNA"/>
</dbReference>
<reference evidence="1 2" key="1">
    <citation type="submission" date="2022-10" db="EMBL/GenBank/DDBJ databases">
        <title>Sphingomonas sp.</title>
        <authorList>
            <person name="Jin C."/>
        </authorList>
    </citation>
    <scope>NUCLEOTIDE SEQUENCE [LARGE SCALE GENOMIC DNA]</scope>
    <source>
        <strain evidence="1 2">BN140010</strain>
    </source>
</reference>
<protein>
    <recommendedName>
        <fullName evidence="3">Fungal lipase-like domain-containing protein</fullName>
    </recommendedName>
</protein>
<accession>A0ABT3JEV8</accession>
<evidence type="ECO:0000313" key="1">
    <source>
        <dbReference type="EMBL" id="MCW3797610.1"/>
    </source>
</evidence>
<organism evidence="1 2">
    <name type="scientific">Sphingomonas arvum</name>
    <dbReference type="NCBI Taxonomy" id="2992113"/>
    <lineage>
        <taxon>Bacteria</taxon>
        <taxon>Pseudomonadati</taxon>
        <taxon>Pseudomonadota</taxon>
        <taxon>Alphaproteobacteria</taxon>
        <taxon>Sphingomonadales</taxon>
        <taxon>Sphingomonadaceae</taxon>
        <taxon>Sphingomonas</taxon>
    </lineage>
</organism>
<evidence type="ECO:0000313" key="2">
    <source>
        <dbReference type="Proteomes" id="UP001526246"/>
    </source>
</evidence>
<comment type="caution">
    <text evidence="1">The sequence shown here is derived from an EMBL/GenBank/DDBJ whole genome shotgun (WGS) entry which is preliminary data.</text>
</comment>